<organism evidence="7 8">
    <name type="scientific">Legionella massiliensis</name>
    <dbReference type="NCBI Taxonomy" id="1034943"/>
    <lineage>
        <taxon>Bacteria</taxon>
        <taxon>Pseudomonadati</taxon>
        <taxon>Pseudomonadota</taxon>
        <taxon>Gammaproteobacteria</taxon>
        <taxon>Legionellales</taxon>
        <taxon>Legionellaceae</taxon>
        <taxon>Legionella</taxon>
    </lineage>
</organism>
<evidence type="ECO:0000313" key="7">
    <source>
        <dbReference type="EMBL" id="CDZ77612.1"/>
    </source>
</evidence>
<feature type="transmembrane region" description="Helical" evidence="5">
    <location>
        <begin position="51"/>
        <end position="69"/>
    </location>
</feature>
<dbReference type="PANTHER" id="PTHR22911:SF6">
    <property type="entry name" value="SOLUTE CARRIER FAMILY 35 MEMBER G1"/>
    <property type="match status" value="1"/>
</dbReference>
<feature type="transmembrane region" description="Helical" evidence="5">
    <location>
        <begin position="20"/>
        <end position="39"/>
    </location>
</feature>
<dbReference type="EMBL" id="CCSB01000002">
    <property type="protein sequence ID" value="CDZ77612.1"/>
    <property type="molecule type" value="Genomic_DNA"/>
</dbReference>
<evidence type="ECO:0000256" key="3">
    <source>
        <dbReference type="ARBA" id="ARBA00022989"/>
    </source>
</evidence>
<dbReference type="RefSeq" id="WP_043874118.1">
    <property type="nucleotide sequence ID" value="NZ_CCVW01000002.1"/>
</dbReference>
<comment type="subcellular location">
    <subcellularLocation>
        <location evidence="1">Membrane</location>
        <topology evidence="1">Multi-pass membrane protein</topology>
    </subcellularLocation>
</comment>
<evidence type="ECO:0000256" key="1">
    <source>
        <dbReference type="ARBA" id="ARBA00004141"/>
    </source>
</evidence>
<evidence type="ECO:0000256" key="5">
    <source>
        <dbReference type="SAM" id="Phobius"/>
    </source>
</evidence>
<gene>
    <name evidence="7" type="ORF">BN59_01896</name>
</gene>
<sequence>MSNQSLTAELTDKTPQNIRLGVMLAFGASLFYSVMGALVKLVADDTSNTTIIFFRFALGFLVLLPIISIEQGHRRPLSFFKTRRPFLHLIRAISGLLSLLLLYYSLKYVPLVDAVLLNTTYPIFVPIVLWMLIGAKTTAKSSIGILIGFIGIALVLRPNEGLFNSASLIALASGVAAAFAIACTRLLSKTESPDVISFYYFLLTTLISLILILFSWNTPDLKTLLILVVIAIVATAYQLCLTQALARTQARIVSPIMYSAIIFSGILGWCIWGVIPDLLSVAGTILVFTGALIAVSAQNRTQ</sequence>
<dbReference type="InterPro" id="IPR037185">
    <property type="entry name" value="EmrE-like"/>
</dbReference>
<reference evidence="7 8" key="1">
    <citation type="submission" date="2014-06" db="EMBL/GenBank/DDBJ databases">
        <authorList>
            <person name="Urmite Genomes Urmite Genomes"/>
        </authorList>
    </citation>
    <scope>NUCLEOTIDE SEQUENCE [LARGE SCALE GENOMIC DNA]</scope>
</reference>
<keyword evidence="4 5" id="KW-0472">Membrane</keyword>
<accession>A0A078KX45</accession>
<keyword evidence="8" id="KW-1185">Reference proteome</keyword>
<protein>
    <submittedName>
        <fullName evidence="7">Carboxylate/amino acid/amine transporter</fullName>
    </submittedName>
</protein>
<evidence type="ECO:0000259" key="6">
    <source>
        <dbReference type="Pfam" id="PF00892"/>
    </source>
</evidence>
<keyword evidence="3 5" id="KW-1133">Transmembrane helix</keyword>
<feature type="transmembrane region" description="Helical" evidence="5">
    <location>
        <begin position="199"/>
        <end position="218"/>
    </location>
</feature>
<feature type="transmembrane region" description="Helical" evidence="5">
    <location>
        <begin position="281"/>
        <end position="297"/>
    </location>
</feature>
<feature type="transmembrane region" description="Helical" evidence="5">
    <location>
        <begin position="224"/>
        <end position="244"/>
    </location>
</feature>
<evidence type="ECO:0000313" key="8">
    <source>
        <dbReference type="Proteomes" id="UP000044071"/>
    </source>
</evidence>
<proteinExistence type="predicted"/>
<dbReference type="eggNOG" id="COG0697">
    <property type="taxonomic scope" value="Bacteria"/>
</dbReference>
<feature type="transmembrane region" description="Helical" evidence="5">
    <location>
        <begin position="112"/>
        <end position="132"/>
    </location>
</feature>
<dbReference type="GO" id="GO:0016020">
    <property type="term" value="C:membrane"/>
    <property type="evidence" value="ECO:0007669"/>
    <property type="project" value="UniProtKB-SubCell"/>
</dbReference>
<feature type="transmembrane region" description="Helical" evidence="5">
    <location>
        <begin position="89"/>
        <end position="106"/>
    </location>
</feature>
<feature type="domain" description="EamA" evidence="6">
    <location>
        <begin position="166"/>
        <end position="295"/>
    </location>
</feature>
<evidence type="ECO:0000256" key="4">
    <source>
        <dbReference type="ARBA" id="ARBA00023136"/>
    </source>
</evidence>
<feature type="transmembrane region" description="Helical" evidence="5">
    <location>
        <begin position="256"/>
        <end position="275"/>
    </location>
</feature>
<keyword evidence="2 5" id="KW-0812">Transmembrane</keyword>
<dbReference type="Proteomes" id="UP000044071">
    <property type="component" value="Unassembled WGS sequence"/>
</dbReference>
<feature type="transmembrane region" description="Helical" evidence="5">
    <location>
        <begin position="139"/>
        <end position="156"/>
    </location>
</feature>
<name>A0A078KX45_9GAMM</name>
<dbReference type="InterPro" id="IPR000620">
    <property type="entry name" value="EamA_dom"/>
</dbReference>
<feature type="transmembrane region" description="Helical" evidence="5">
    <location>
        <begin position="168"/>
        <end position="187"/>
    </location>
</feature>
<evidence type="ECO:0000256" key="2">
    <source>
        <dbReference type="ARBA" id="ARBA00022692"/>
    </source>
</evidence>
<dbReference type="Pfam" id="PF00892">
    <property type="entry name" value="EamA"/>
    <property type="match status" value="2"/>
</dbReference>
<feature type="domain" description="EamA" evidence="6">
    <location>
        <begin position="20"/>
        <end position="156"/>
    </location>
</feature>
<dbReference type="PANTHER" id="PTHR22911">
    <property type="entry name" value="ACYL-MALONYL CONDENSING ENZYME-RELATED"/>
    <property type="match status" value="1"/>
</dbReference>
<dbReference type="SUPFAM" id="SSF103481">
    <property type="entry name" value="Multidrug resistance efflux transporter EmrE"/>
    <property type="match status" value="2"/>
</dbReference>
<dbReference type="AlphaFoldDB" id="A0A078KX45"/>